<dbReference type="CDD" id="cd03443">
    <property type="entry name" value="PaaI_thioesterase"/>
    <property type="match status" value="1"/>
</dbReference>
<dbReference type="NCBIfam" id="TIGR00369">
    <property type="entry name" value="unchar_dom_1"/>
    <property type="match status" value="1"/>
</dbReference>
<dbReference type="InterPro" id="IPR029069">
    <property type="entry name" value="HotDog_dom_sf"/>
</dbReference>
<dbReference type="PANTHER" id="PTHR43240:SF5">
    <property type="entry name" value="1,4-DIHYDROXY-2-NAPHTHOYL-COA THIOESTERASE 1"/>
    <property type="match status" value="1"/>
</dbReference>
<comment type="similarity">
    <text evidence="1">Belongs to the thioesterase PaaI family.</text>
</comment>
<name>A0A7L4YJR8_9ACTN</name>
<dbReference type="Proteomes" id="UP000463857">
    <property type="component" value="Chromosome"/>
</dbReference>
<feature type="domain" description="Thioesterase" evidence="4">
    <location>
        <begin position="55"/>
        <end position="132"/>
    </location>
</feature>
<sequence length="147" mass="15220">MTSEATYTPTPPPAEWENRTTPDGQLNDKCGIEVIDFNPARVVATMPVAGNLQPYGLMHGGASAVLAEAVGSTAAVLNSEPGTVSVGTQIIATHHRAVRSGVVTAVATPLHVGRTLKTFRVDITDEDGKLVCTAQLSAMTMPQAPGA</sequence>
<keyword evidence="6" id="KW-1185">Reference proteome</keyword>
<dbReference type="PANTHER" id="PTHR43240">
    <property type="entry name" value="1,4-DIHYDROXY-2-NAPHTHOYL-COA THIOESTERASE 1"/>
    <property type="match status" value="1"/>
</dbReference>
<evidence type="ECO:0000313" key="6">
    <source>
        <dbReference type="Proteomes" id="UP000463857"/>
    </source>
</evidence>
<dbReference type="SUPFAM" id="SSF54637">
    <property type="entry name" value="Thioesterase/thiol ester dehydrase-isomerase"/>
    <property type="match status" value="1"/>
</dbReference>
<dbReference type="AlphaFoldDB" id="A0A7L4YJR8"/>
<evidence type="ECO:0000256" key="2">
    <source>
        <dbReference type="ARBA" id="ARBA00022801"/>
    </source>
</evidence>
<dbReference type="RefSeq" id="WP_159542230.1">
    <property type="nucleotide sequence ID" value="NZ_CP047156.1"/>
</dbReference>
<keyword evidence="2" id="KW-0378">Hydrolase</keyword>
<dbReference type="InParanoid" id="A0A7L4YJR8"/>
<dbReference type="GO" id="GO:0005829">
    <property type="term" value="C:cytosol"/>
    <property type="evidence" value="ECO:0007669"/>
    <property type="project" value="TreeGrafter"/>
</dbReference>
<protein>
    <submittedName>
        <fullName evidence="5">Hotdog fold thioesterase</fullName>
    </submittedName>
</protein>
<gene>
    <name evidence="5" type="ORF">EK0264_01480</name>
</gene>
<dbReference type="EMBL" id="CP047156">
    <property type="protein sequence ID" value="QHB99093.1"/>
    <property type="molecule type" value="Genomic_DNA"/>
</dbReference>
<proteinExistence type="inferred from homology"/>
<organism evidence="5 6">
    <name type="scientific">Epidermidibacterium keratini</name>
    <dbReference type="NCBI Taxonomy" id="1891644"/>
    <lineage>
        <taxon>Bacteria</taxon>
        <taxon>Bacillati</taxon>
        <taxon>Actinomycetota</taxon>
        <taxon>Actinomycetes</taxon>
        <taxon>Sporichthyales</taxon>
        <taxon>Sporichthyaceae</taxon>
        <taxon>Epidermidibacterium</taxon>
    </lineage>
</organism>
<dbReference type="GO" id="GO:0061522">
    <property type="term" value="F:1,4-dihydroxy-2-naphthoyl-CoA thioesterase activity"/>
    <property type="evidence" value="ECO:0007669"/>
    <property type="project" value="TreeGrafter"/>
</dbReference>
<dbReference type="InterPro" id="IPR006683">
    <property type="entry name" value="Thioestr_dom"/>
</dbReference>
<dbReference type="OrthoDB" id="9798208at2"/>
<evidence type="ECO:0000256" key="3">
    <source>
        <dbReference type="SAM" id="MobiDB-lite"/>
    </source>
</evidence>
<feature type="region of interest" description="Disordered" evidence="3">
    <location>
        <begin position="1"/>
        <end position="25"/>
    </location>
</feature>
<dbReference type="FunCoup" id="A0A7L4YJR8">
    <property type="interactions" value="1"/>
</dbReference>
<dbReference type="KEGG" id="eke:EK0264_01480"/>
<evidence type="ECO:0000256" key="1">
    <source>
        <dbReference type="ARBA" id="ARBA00008324"/>
    </source>
</evidence>
<accession>A0A7L4YJR8</accession>
<dbReference type="InterPro" id="IPR003736">
    <property type="entry name" value="PAAI_dom"/>
</dbReference>
<reference evidence="5 6" key="1">
    <citation type="journal article" date="2018" name="Int. J. Syst. Evol. Microbiol.">
        <title>Epidermidibacterium keratini gen. nov., sp. nov., a member of the family Sporichthyaceae, isolated from keratin epidermis.</title>
        <authorList>
            <person name="Lee D.G."/>
            <person name="Trujillo M.E."/>
            <person name="Kang S."/>
            <person name="Nam J.J."/>
            <person name="Kim Y.J."/>
        </authorList>
    </citation>
    <scope>NUCLEOTIDE SEQUENCE [LARGE SCALE GENOMIC DNA]</scope>
    <source>
        <strain evidence="5 6">EPI-7</strain>
    </source>
</reference>
<evidence type="ECO:0000313" key="5">
    <source>
        <dbReference type="EMBL" id="QHB99093.1"/>
    </source>
</evidence>
<evidence type="ECO:0000259" key="4">
    <source>
        <dbReference type="Pfam" id="PF03061"/>
    </source>
</evidence>
<dbReference type="Gene3D" id="3.10.129.10">
    <property type="entry name" value="Hotdog Thioesterase"/>
    <property type="match status" value="1"/>
</dbReference>
<dbReference type="Pfam" id="PF03061">
    <property type="entry name" value="4HBT"/>
    <property type="match status" value="1"/>
</dbReference>